<evidence type="ECO:0008006" key="3">
    <source>
        <dbReference type="Google" id="ProtNLM"/>
    </source>
</evidence>
<comment type="caution">
    <text evidence="1">The sequence shown here is derived from an EMBL/GenBank/DDBJ whole genome shotgun (WGS) entry which is preliminary data.</text>
</comment>
<evidence type="ECO:0000313" key="1">
    <source>
        <dbReference type="EMBL" id="OBI89271.1"/>
    </source>
</evidence>
<protein>
    <recommendedName>
        <fullName evidence="3">DNA-binding protein</fullName>
    </recommendedName>
</protein>
<accession>A0A1A3CTD9</accession>
<organism evidence="1 2">
    <name type="scientific">Mycobacterium asiaticum</name>
    <dbReference type="NCBI Taxonomy" id="1790"/>
    <lineage>
        <taxon>Bacteria</taxon>
        <taxon>Bacillati</taxon>
        <taxon>Actinomycetota</taxon>
        <taxon>Actinomycetes</taxon>
        <taxon>Mycobacteriales</taxon>
        <taxon>Mycobacteriaceae</taxon>
        <taxon>Mycobacterium</taxon>
    </lineage>
</organism>
<dbReference type="Proteomes" id="UP000093795">
    <property type="component" value="Unassembled WGS sequence"/>
</dbReference>
<sequence length="79" mass="9174">MSVVPDKTVADAVEWYRGIDVEVTERWLKTVTDRDELTCRIIAGRRMYSTAELWRFIVTRPTRTAGASRYNHQKGSRTV</sequence>
<gene>
    <name evidence="1" type="ORF">A9X01_13910</name>
</gene>
<dbReference type="AlphaFoldDB" id="A0A1A3CTD9"/>
<reference evidence="1 2" key="1">
    <citation type="submission" date="2016-06" db="EMBL/GenBank/DDBJ databases">
        <authorList>
            <person name="Kjaerup R.B."/>
            <person name="Dalgaard T.S."/>
            <person name="Juul-Madsen H.R."/>
        </authorList>
    </citation>
    <scope>NUCLEOTIDE SEQUENCE [LARGE SCALE GENOMIC DNA]</scope>
    <source>
        <strain evidence="1 2">1081914.2</strain>
    </source>
</reference>
<name>A0A1A3CTD9_MYCAS</name>
<dbReference type="EMBL" id="LZKQ01000061">
    <property type="protein sequence ID" value="OBI89271.1"/>
    <property type="molecule type" value="Genomic_DNA"/>
</dbReference>
<proteinExistence type="predicted"/>
<evidence type="ECO:0000313" key="2">
    <source>
        <dbReference type="Proteomes" id="UP000093795"/>
    </source>
</evidence>